<accession>A1U307</accession>
<proteinExistence type="predicted"/>
<dbReference type="EMBL" id="CP000514">
    <property type="protein sequence ID" value="ABM19376.1"/>
    <property type="molecule type" value="Genomic_DNA"/>
</dbReference>
<evidence type="ECO:0000313" key="4">
    <source>
        <dbReference type="Proteomes" id="UP000000998"/>
    </source>
</evidence>
<reference evidence="4" key="1">
    <citation type="journal article" date="2011" name="Appl. Environ. Microbiol.">
        <title>Genomic potential of Marinobacter aquaeolei, a biogeochemical 'opportunitroph'.</title>
        <authorList>
            <person name="Singer E."/>
            <person name="Webb E.A."/>
            <person name="Nelson W.C."/>
            <person name="Heidelberg J.F."/>
            <person name="Ivanova N."/>
            <person name="Pati A."/>
            <person name="Edwards K.J."/>
        </authorList>
    </citation>
    <scope>NUCLEOTIDE SEQUENCE [LARGE SCALE GENOMIC DNA]</scope>
    <source>
        <strain evidence="4">ATCC 700491 / DSM 11845 / VT8</strain>
    </source>
</reference>
<name>A1U307_MARN8</name>
<gene>
    <name evidence="3" type="ordered locus">Maqu_2299</name>
</gene>
<organism evidence="3 4">
    <name type="scientific">Marinobacter nauticus (strain ATCC 700491 / DSM 11845 / VT8)</name>
    <name type="common">Marinobacter aquaeolei</name>
    <dbReference type="NCBI Taxonomy" id="351348"/>
    <lineage>
        <taxon>Bacteria</taxon>
        <taxon>Pseudomonadati</taxon>
        <taxon>Pseudomonadota</taxon>
        <taxon>Gammaproteobacteria</taxon>
        <taxon>Pseudomonadales</taxon>
        <taxon>Marinobacteraceae</taxon>
        <taxon>Marinobacter</taxon>
    </lineage>
</organism>
<feature type="transmembrane region" description="Helical" evidence="2">
    <location>
        <begin position="115"/>
        <end position="136"/>
    </location>
</feature>
<keyword evidence="2" id="KW-0812">Transmembrane</keyword>
<dbReference type="AlphaFoldDB" id="A1U307"/>
<dbReference type="HOGENOM" id="CLU_896597_0_0_6"/>
<keyword evidence="2" id="KW-1133">Transmembrane helix</keyword>
<dbReference type="eggNOG" id="COG5263">
    <property type="taxonomic scope" value="Bacteria"/>
</dbReference>
<evidence type="ECO:0000256" key="1">
    <source>
        <dbReference type="SAM" id="MobiDB-lite"/>
    </source>
</evidence>
<sequence>MRDLYRRLGIKPTASSDEIQKALKSIGETKLKADVTEVLLNGGRRNTYDQVHSTLSDIGKLRAKLRLNSGDNWRDSGNGDFNNHAESPSSASQTLENKLRDRAIKTQKQSLTRRLGSALAPFIIAPLAVGVFFILVSNDNSPGTDRSYAESAQQTGSTTTASYQNSSNTNSRKSFPEFNEPVMPLPQTGALERHTGQLGEAPLQIKTSSGANYLVRLEDMSSGQNVMDIFVRGGTTVEVEVPLGTFELKYAAGQKWYGMPHLFGPETTYSKADTAFRFFIEGQQVRGYTVTLYQVQGGNLQTSKINPGQF</sequence>
<keyword evidence="2" id="KW-0472">Membrane</keyword>
<evidence type="ECO:0000256" key="2">
    <source>
        <dbReference type="SAM" id="Phobius"/>
    </source>
</evidence>
<dbReference type="RefSeq" id="WP_011785763.1">
    <property type="nucleotide sequence ID" value="NC_008740.1"/>
</dbReference>
<feature type="region of interest" description="Disordered" evidence="1">
    <location>
        <begin position="74"/>
        <end position="95"/>
    </location>
</feature>
<protein>
    <submittedName>
        <fullName evidence="3">Uncharacterized protein</fullName>
    </submittedName>
</protein>
<evidence type="ECO:0000313" key="3">
    <source>
        <dbReference type="EMBL" id="ABM19376.1"/>
    </source>
</evidence>
<dbReference type="Proteomes" id="UP000000998">
    <property type="component" value="Chromosome"/>
</dbReference>
<feature type="compositionally biased region" description="Polar residues" evidence="1">
    <location>
        <begin position="79"/>
        <end position="95"/>
    </location>
</feature>
<feature type="compositionally biased region" description="Low complexity" evidence="1">
    <location>
        <begin position="149"/>
        <end position="164"/>
    </location>
</feature>
<dbReference type="STRING" id="351348.Maqu_2299"/>
<dbReference type="KEGG" id="maq:Maqu_2299"/>
<dbReference type="OrthoDB" id="6647232at2"/>
<feature type="region of interest" description="Disordered" evidence="1">
    <location>
        <begin position="143"/>
        <end position="187"/>
    </location>
</feature>